<reference evidence="1 2" key="1">
    <citation type="submission" date="2018-06" db="EMBL/GenBank/DDBJ databases">
        <title>Genomic Encyclopedia of Archaeal and Bacterial Type Strains, Phase II (KMG-II): from individual species to whole genera.</title>
        <authorList>
            <person name="Goeker M."/>
        </authorList>
    </citation>
    <scope>NUCLEOTIDE SEQUENCE [LARGE SCALE GENOMIC DNA]</scope>
    <source>
        <strain evidence="1 2">JCM 11668</strain>
    </source>
</reference>
<name>A0A318T6L1_9BRAD</name>
<evidence type="ECO:0000313" key="2">
    <source>
        <dbReference type="Proteomes" id="UP000248148"/>
    </source>
</evidence>
<keyword evidence="2" id="KW-1185">Reference proteome</keyword>
<dbReference type="Proteomes" id="UP000248148">
    <property type="component" value="Unassembled WGS sequence"/>
</dbReference>
<protein>
    <submittedName>
        <fullName evidence="1">Uncharacterized protein</fullName>
    </submittedName>
</protein>
<evidence type="ECO:0000313" key="1">
    <source>
        <dbReference type="EMBL" id="PYE98996.1"/>
    </source>
</evidence>
<accession>A0A318T6L1</accession>
<dbReference type="AlphaFoldDB" id="A0A318T6L1"/>
<gene>
    <name evidence="1" type="ORF">BJ122_1523</name>
</gene>
<dbReference type="EMBL" id="QJTI01000052">
    <property type="protein sequence ID" value="PYE98996.1"/>
    <property type="molecule type" value="Genomic_DNA"/>
</dbReference>
<organism evidence="1 2">
    <name type="scientific">Rhodopseudomonas faecalis</name>
    <dbReference type="NCBI Taxonomy" id="99655"/>
    <lineage>
        <taxon>Bacteria</taxon>
        <taxon>Pseudomonadati</taxon>
        <taxon>Pseudomonadota</taxon>
        <taxon>Alphaproteobacteria</taxon>
        <taxon>Hyphomicrobiales</taxon>
        <taxon>Nitrobacteraceae</taxon>
        <taxon>Rhodopseudomonas</taxon>
    </lineage>
</organism>
<sequence>MVDTRFKPNKSADTSLILTNSLTILLGILGQGLRDAEQATTLRSARAKIVEADVLTEEIAQLALAIADAIGRERRERSA</sequence>
<comment type="caution">
    <text evidence="1">The sequence shown here is derived from an EMBL/GenBank/DDBJ whole genome shotgun (WGS) entry which is preliminary data.</text>
</comment>
<dbReference type="RefSeq" id="WP_110782814.1">
    <property type="nucleotide sequence ID" value="NZ_QJTI01000052.1"/>
</dbReference>
<proteinExistence type="predicted"/>